<evidence type="ECO:0000313" key="2">
    <source>
        <dbReference type="EMBL" id="MEC6831724.1"/>
    </source>
</evidence>
<reference evidence="2 3" key="1">
    <citation type="submission" date="2024-01" db="EMBL/GenBank/DDBJ databases">
        <title>Active colonisers of the gastrointestinal tract of Atlantic salmon farmed in a warm water region.</title>
        <authorList>
            <person name="Bowman J.P."/>
        </authorList>
    </citation>
    <scope>NUCLEOTIDE SEQUENCE [LARGE SCALE GENOMIC DNA]</scope>
    <source>
        <strain evidence="2 3">S3MW1</strain>
    </source>
</reference>
<sequence>MRIFIMLLLSIMISACTTDNAIGVKGNVFEKINHYTVTLKKTSSQDAVTSLMAQLIPSINNSQSNSFSIQYRTNKARNIARKIKVKLAQNGVAPSAINLTLNSELQDDIDITQQQYVIQIQPCPSQMIGRPTVVTGCYVDSLRLQQISHPEHLYQPSK</sequence>
<dbReference type="EMBL" id="JAYXUG010000004">
    <property type="protein sequence ID" value="MEC6831724.1"/>
    <property type="molecule type" value="Genomic_DNA"/>
</dbReference>
<name>A0ABU6L5D2_9GAMM</name>
<accession>A0ABU6L5D2</accession>
<keyword evidence="3" id="KW-1185">Reference proteome</keyword>
<feature type="signal peptide" evidence="1">
    <location>
        <begin position="1"/>
        <end position="21"/>
    </location>
</feature>
<comment type="caution">
    <text evidence="2">The sequence shown here is derived from an EMBL/GenBank/DDBJ whole genome shotgun (WGS) entry which is preliminary data.</text>
</comment>
<dbReference type="PROSITE" id="PS51257">
    <property type="entry name" value="PROKAR_LIPOPROTEIN"/>
    <property type="match status" value="1"/>
</dbReference>
<evidence type="ECO:0008006" key="4">
    <source>
        <dbReference type="Google" id="ProtNLM"/>
    </source>
</evidence>
<protein>
    <recommendedName>
        <fullName evidence="4">Lipoprotein</fullName>
    </recommendedName>
</protein>
<dbReference type="Proteomes" id="UP001306119">
    <property type="component" value="Unassembled WGS sequence"/>
</dbReference>
<feature type="chain" id="PRO_5047338133" description="Lipoprotein" evidence="1">
    <location>
        <begin position="22"/>
        <end position="158"/>
    </location>
</feature>
<evidence type="ECO:0000256" key="1">
    <source>
        <dbReference type="SAM" id="SignalP"/>
    </source>
</evidence>
<dbReference type="RefSeq" id="WP_327774630.1">
    <property type="nucleotide sequence ID" value="NZ_JAYXUG010000004.1"/>
</dbReference>
<organism evidence="2 3">
    <name type="scientific">Photobacterium toruni</name>
    <dbReference type="NCBI Taxonomy" id="1935446"/>
    <lineage>
        <taxon>Bacteria</taxon>
        <taxon>Pseudomonadati</taxon>
        <taxon>Pseudomonadota</taxon>
        <taxon>Gammaproteobacteria</taxon>
        <taxon>Vibrionales</taxon>
        <taxon>Vibrionaceae</taxon>
        <taxon>Photobacterium</taxon>
    </lineage>
</organism>
<keyword evidence="1" id="KW-0732">Signal</keyword>
<proteinExistence type="predicted"/>
<gene>
    <name evidence="2" type="ORF">VXS06_08060</name>
</gene>
<evidence type="ECO:0000313" key="3">
    <source>
        <dbReference type="Proteomes" id="UP001306119"/>
    </source>
</evidence>